<accession>A0ABW2EZL2</accession>
<sequence>MIFIMGGVLLGVYNFFDTESSVPRVTDADNPSVIDDGFSESVGELYWVTSDRLNRRTCPSASCGVVGRLMFREATNVYEVRDGWARVSEPYNAACESGESRFVEEGNSECSSGNGIIDEYFSEWVSISYLSRVRPADPDADAAGMEELVAGSDDYRLYKGVFVNSARRLIQDGRCTEQDFEDLGGWVKSISHRDSPVYFVYCGGMSSSDRLYLDVSTGEFFR</sequence>
<organism evidence="1 2">
    <name type="scientific">Halomonas salifodinae</name>
    <dbReference type="NCBI Taxonomy" id="438745"/>
    <lineage>
        <taxon>Bacteria</taxon>
        <taxon>Pseudomonadati</taxon>
        <taxon>Pseudomonadota</taxon>
        <taxon>Gammaproteobacteria</taxon>
        <taxon>Oceanospirillales</taxon>
        <taxon>Halomonadaceae</taxon>
        <taxon>Halomonas</taxon>
    </lineage>
</organism>
<evidence type="ECO:0000313" key="2">
    <source>
        <dbReference type="Proteomes" id="UP001596411"/>
    </source>
</evidence>
<evidence type="ECO:0000313" key="1">
    <source>
        <dbReference type="EMBL" id="MFC7091427.1"/>
    </source>
</evidence>
<gene>
    <name evidence="1" type="ORF">ACFQH5_17925</name>
</gene>
<name>A0ABW2EZL2_9GAMM</name>
<comment type="caution">
    <text evidence="1">The sequence shown here is derived from an EMBL/GenBank/DDBJ whole genome shotgun (WGS) entry which is preliminary data.</text>
</comment>
<protein>
    <submittedName>
        <fullName evidence="1">Uncharacterized protein</fullName>
    </submittedName>
</protein>
<dbReference type="Proteomes" id="UP001596411">
    <property type="component" value="Unassembled WGS sequence"/>
</dbReference>
<keyword evidence="2" id="KW-1185">Reference proteome</keyword>
<reference evidence="2" key="1">
    <citation type="journal article" date="2019" name="Int. J. Syst. Evol. Microbiol.">
        <title>The Global Catalogue of Microorganisms (GCM) 10K type strain sequencing project: providing services to taxonomists for standard genome sequencing and annotation.</title>
        <authorList>
            <consortium name="The Broad Institute Genomics Platform"/>
            <consortium name="The Broad Institute Genome Sequencing Center for Infectious Disease"/>
            <person name="Wu L."/>
            <person name="Ma J."/>
        </authorList>
    </citation>
    <scope>NUCLEOTIDE SEQUENCE [LARGE SCALE GENOMIC DNA]</scope>
    <source>
        <strain evidence="2">CGMCC 1.13666</strain>
    </source>
</reference>
<dbReference type="RefSeq" id="WP_346063795.1">
    <property type="nucleotide sequence ID" value="NZ_BAAADR010000022.1"/>
</dbReference>
<dbReference type="EMBL" id="JBHSZP010000036">
    <property type="protein sequence ID" value="MFC7091427.1"/>
    <property type="molecule type" value="Genomic_DNA"/>
</dbReference>
<proteinExistence type="predicted"/>